<dbReference type="GO" id="GO:0000162">
    <property type="term" value="P:L-tryptophan biosynthetic process"/>
    <property type="evidence" value="ECO:0007669"/>
    <property type="project" value="TreeGrafter"/>
</dbReference>
<dbReference type="GO" id="GO:0005737">
    <property type="term" value="C:cytoplasm"/>
    <property type="evidence" value="ECO:0007669"/>
    <property type="project" value="TreeGrafter"/>
</dbReference>
<dbReference type="InterPro" id="IPR006062">
    <property type="entry name" value="His_biosynth"/>
</dbReference>
<dbReference type="Gene3D" id="3.20.20.70">
    <property type="entry name" value="Aldolase class I"/>
    <property type="match status" value="1"/>
</dbReference>
<dbReference type="OrthoDB" id="1796087at2"/>
<dbReference type="CDD" id="cd04723">
    <property type="entry name" value="HisA_HisF"/>
    <property type="match status" value="1"/>
</dbReference>
<evidence type="ECO:0000256" key="2">
    <source>
        <dbReference type="ARBA" id="ARBA00022605"/>
    </source>
</evidence>
<evidence type="ECO:0000313" key="7">
    <source>
        <dbReference type="Proteomes" id="UP000011996"/>
    </source>
</evidence>
<dbReference type="Pfam" id="PF00977">
    <property type="entry name" value="His_biosynth"/>
    <property type="match status" value="1"/>
</dbReference>
<keyword evidence="3 5" id="KW-0368">Histidine biosynthesis</keyword>
<dbReference type="PANTHER" id="PTHR43090:SF2">
    <property type="entry name" value="1-(5-PHOSPHORIBOSYL)-5-[(5-PHOSPHORIBOSYLAMINO)METHYLIDENEAMINO] IMIDAZOLE-4-CARBOXAMIDE ISOMERASE"/>
    <property type="match status" value="1"/>
</dbReference>
<proteinExistence type="inferred from homology"/>
<evidence type="ECO:0000256" key="5">
    <source>
        <dbReference type="RuleBase" id="RU003657"/>
    </source>
</evidence>
<dbReference type="PATRIC" id="fig|1263868.3.peg.73"/>
<dbReference type="InterPro" id="IPR044524">
    <property type="entry name" value="Isoase_HisA-like"/>
</dbReference>
<evidence type="ECO:0000313" key="6">
    <source>
        <dbReference type="EMBL" id="EMI29345.1"/>
    </source>
</evidence>
<protein>
    <submittedName>
        <fullName evidence="6">HisA/hisF family protein</fullName>
    </submittedName>
</protein>
<keyword evidence="2 5" id="KW-0028">Amino-acid biosynthesis</keyword>
<evidence type="ECO:0000256" key="3">
    <source>
        <dbReference type="ARBA" id="ARBA00023102"/>
    </source>
</evidence>
<sequence>MSTTRAFLSQQLHRQWKSVLNRLIGVIDLMDGVAVHGIAGNRSQYQPIGGLSDNECSLLHWYRSIGIRRFYVADLNGLMGSGRQRDALLTLAREVRRDEILWIDCGWAGSVSQVDQDWLKQMNRSIANGASLRWIIATETADSIDVMNRMLEFIDASNLTLSLDFRAGLFVGPKTAADWAVAARERNIREGILLDVASVGSESGPGNGDVFSDIVSRFGDMSWITGGGIRDAKDVRGLVSGGYSAFLIASALLPGMGAGRTSESS</sequence>
<evidence type="ECO:0000256" key="4">
    <source>
        <dbReference type="ARBA" id="ARBA00029440"/>
    </source>
</evidence>
<organism evidence="6 7">
    <name type="scientific">Rhodopirellula europaea SH398</name>
    <dbReference type="NCBI Taxonomy" id="1263868"/>
    <lineage>
        <taxon>Bacteria</taxon>
        <taxon>Pseudomonadati</taxon>
        <taxon>Planctomycetota</taxon>
        <taxon>Planctomycetia</taxon>
        <taxon>Pirellulales</taxon>
        <taxon>Pirellulaceae</taxon>
        <taxon>Rhodopirellula</taxon>
    </lineage>
</organism>
<dbReference type="EMBL" id="ANOF01000003">
    <property type="protein sequence ID" value="EMI29345.1"/>
    <property type="molecule type" value="Genomic_DNA"/>
</dbReference>
<dbReference type="STRING" id="1263868.RESH_00065"/>
<comment type="pathway">
    <text evidence="4">Amino-acid biosynthesis.</text>
</comment>
<reference evidence="6 7" key="1">
    <citation type="journal article" date="2013" name="Mar. Genomics">
        <title>Expression of sulfatases in Rhodopirellula baltica and the diversity of sulfatases in the genus Rhodopirellula.</title>
        <authorList>
            <person name="Wegner C.E."/>
            <person name="Richter-Heitmann T."/>
            <person name="Klindworth A."/>
            <person name="Klockow C."/>
            <person name="Richter M."/>
            <person name="Achstetter T."/>
            <person name="Glockner F.O."/>
            <person name="Harder J."/>
        </authorList>
    </citation>
    <scope>NUCLEOTIDE SEQUENCE [LARGE SCALE GENOMIC DNA]</scope>
    <source>
        <strain evidence="6 7">SH398</strain>
    </source>
</reference>
<dbReference type="GO" id="GO:0000105">
    <property type="term" value="P:L-histidine biosynthetic process"/>
    <property type="evidence" value="ECO:0007669"/>
    <property type="project" value="UniProtKB-KW"/>
</dbReference>
<gene>
    <name evidence="6" type="ORF">RESH_00065</name>
</gene>
<dbReference type="SUPFAM" id="SSF51366">
    <property type="entry name" value="Ribulose-phoshate binding barrel"/>
    <property type="match status" value="1"/>
</dbReference>
<dbReference type="InterPro" id="IPR013785">
    <property type="entry name" value="Aldolase_TIM"/>
</dbReference>
<dbReference type="RefSeq" id="WP_008662803.1">
    <property type="nucleotide sequence ID" value="NZ_ANOF01000003.1"/>
</dbReference>
<accession>M5SCX6</accession>
<name>M5SCX6_9BACT</name>
<comment type="caution">
    <text evidence="6">The sequence shown here is derived from an EMBL/GenBank/DDBJ whole genome shotgun (WGS) entry which is preliminary data.</text>
</comment>
<dbReference type="InterPro" id="IPR011060">
    <property type="entry name" value="RibuloseP-bd_barrel"/>
</dbReference>
<dbReference type="PANTHER" id="PTHR43090">
    <property type="entry name" value="1-(5-PHOSPHORIBOSYL)-5-[(5-PHOSPHORIBOSYLAMINO)METHYLIDENEAMINO] IMIDAZOLE-4-CARBOXAMIDE ISOMERASE"/>
    <property type="match status" value="1"/>
</dbReference>
<dbReference type="AlphaFoldDB" id="M5SCX6"/>
<comment type="similarity">
    <text evidence="1 5">Belongs to the HisA/HisF family.</text>
</comment>
<dbReference type="Proteomes" id="UP000011996">
    <property type="component" value="Unassembled WGS sequence"/>
</dbReference>
<evidence type="ECO:0000256" key="1">
    <source>
        <dbReference type="ARBA" id="ARBA00009667"/>
    </source>
</evidence>
<dbReference type="GO" id="GO:0003949">
    <property type="term" value="F:1-(5-phosphoribosyl)-5-[(5-phosphoribosylamino)methylideneamino]imidazole-4-carboxamide isomerase activity"/>
    <property type="evidence" value="ECO:0007669"/>
    <property type="project" value="InterPro"/>
</dbReference>